<sequence length="533" mass="57127">MEETRPKDEVASEAALQALGYDQELRRSFSLIGMIGFSFSIVTCWSALAGTMTIGITSGGPPVMVWSWIIMSVCAMAVAAAFAEYCAQWPVAGGQYSWVAALAPKGLSRGMAWVTGWFMLIGLVAMGAVNNFIGANFILGLANLVNPDYVIERWHTALVTYLIILVYGACNIFTPRLLNGVSTFLLVWNILSFFTITITMVATTKEYQPASFVFTDFQNGTGLSPALAVIAGLLQSFFGMCCYDAPAHMVEEARNPRRDAPIATLAAVLLGGITGFFFLVASFFCIGDIESVATTATGVPLIQILYDSTRSVAGTCVLSSMIIVIVLFCANNLMAETSRSMYAFARDHALPFSKVLSTVNPKFEVPVAAILTTMVGQAALNSIYIGSYTGFNTVISIATQGFYISYAMPLIARLISELGYGKKPPRHPKYNLGRWGVPINIVGATFLIIGAVSFNFPSAGPVTGDNMNYSSAAVGVVMFISLVTWVIDGRKNFRIPDLSHCIDGIDAGSVGKETSDASESGIEKNSQALEKAA</sequence>
<keyword evidence="2" id="KW-1185">Reference proteome</keyword>
<gene>
    <name evidence="1" type="ORF">F4820DRAFT_79167</name>
</gene>
<dbReference type="EMBL" id="MU393560">
    <property type="protein sequence ID" value="KAI4861165.1"/>
    <property type="molecule type" value="Genomic_DNA"/>
</dbReference>
<protein>
    <submittedName>
        <fullName evidence="1">GABA permease</fullName>
    </submittedName>
</protein>
<accession>A0ACB9YQ65</accession>
<reference evidence="1 2" key="1">
    <citation type="journal article" date="2022" name="New Phytol.">
        <title>Ecological generalism drives hyperdiversity of secondary metabolite gene clusters in xylarialean endophytes.</title>
        <authorList>
            <person name="Franco M.E.E."/>
            <person name="Wisecaver J.H."/>
            <person name="Arnold A.E."/>
            <person name="Ju Y.M."/>
            <person name="Slot J.C."/>
            <person name="Ahrendt S."/>
            <person name="Moore L.P."/>
            <person name="Eastman K.E."/>
            <person name="Scott K."/>
            <person name="Konkel Z."/>
            <person name="Mondo S.J."/>
            <person name="Kuo A."/>
            <person name="Hayes R.D."/>
            <person name="Haridas S."/>
            <person name="Andreopoulos B."/>
            <person name="Riley R."/>
            <person name="LaButti K."/>
            <person name="Pangilinan J."/>
            <person name="Lipzen A."/>
            <person name="Amirebrahimi M."/>
            <person name="Yan J."/>
            <person name="Adam C."/>
            <person name="Keymanesh K."/>
            <person name="Ng V."/>
            <person name="Louie K."/>
            <person name="Northen T."/>
            <person name="Drula E."/>
            <person name="Henrissat B."/>
            <person name="Hsieh H.M."/>
            <person name="Youens-Clark K."/>
            <person name="Lutzoni F."/>
            <person name="Miadlikowska J."/>
            <person name="Eastwood D.C."/>
            <person name="Hamelin R.C."/>
            <person name="Grigoriev I.V."/>
            <person name="U'Ren J.M."/>
        </authorList>
    </citation>
    <scope>NUCLEOTIDE SEQUENCE [LARGE SCALE GENOMIC DNA]</scope>
    <source>
        <strain evidence="1 2">CBS 119005</strain>
    </source>
</reference>
<evidence type="ECO:0000313" key="1">
    <source>
        <dbReference type="EMBL" id="KAI4861165.1"/>
    </source>
</evidence>
<name>A0ACB9YQ65_9PEZI</name>
<organism evidence="1 2">
    <name type="scientific">Hypoxylon rubiginosum</name>
    <dbReference type="NCBI Taxonomy" id="110542"/>
    <lineage>
        <taxon>Eukaryota</taxon>
        <taxon>Fungi</taxon>
        <taxon>Dikarya</taxon>
        <taxon>Ascomycota</taxon>
        <taxon>Pezizomycotina</taxon>
        <taxon>Sordariomycetes</taxon>
        <taxon>Xylariomycetidae</taxon>
        <taxon>Xylariales</taxon>
        <taxon>Hypoxylaceae</taxon>
        <taxon>Hypoxylon</taxon>
    </lineage>
</organism>
<evidence type="ECO:0000313" key="2">
    <source>
        <dbReference type="Proteomes" id="UP001497700"/>
    </source>
</evidence>
<comment type="caution">
    <text evidence="1">The sequence shown here is derived from an EMBL/GenBank/DDBJ whole genome shotgun (WGS) entry which is preliminary data.</text>
</comment>
<dbReference type="Proteomes" id="UP001497700">
    <property type="component" value="Unassembled WGS sequence"/>
</dbReference>
<proteinExistence type="predicted"/>